<comment type="similarity">
    <text evidence="1">Belongs to the ribosome association toxin RatA family.</text>
</comment>
<feature type="domain" description="Coenzyme Q-binding protein COQ10 START" evidence="2">
    <location>
        <begin position="10"/>
        <end position="129"/>
    </location>
</feature>
<protein>
    <recommendedName>
        <fullName evidence="2">Coenzyme Q-binding protein COQ10 START domain-containing protein</fullName>
    </recommendedName>
</protein>
<dbReference type="Pfam" id="PF03364">
    <property type="entry name" value="Polyketide_cyc"/>
    <property type="match status" value="1"/>
</dbReference>
<reference evidence="4" key="1">
    <citation type="journal article" date="2022" name="Int. J. Syst. Evol. Microbiol.">
        <title>Anaeromyxobacter oryzae sp. nov., Anaeromyxobacter diazotrophicus sp. nov. and Anaeromyxobacter paludicola sp. nov., isolated from paddy soils.</title>
        <authorList>
            <person name="Itoh H."/>
            <person name="Xu Z."/>
            <person name="Mise K."/>
            <person name="Masuda Y."/>
            <person name="Ushijima N."/>
            <person name="Hayakawa C."/>
            <person name="Shiratori Y."/>
            <person name="Senoo K."/>
        </authorList>
    </citation>
    <scope>NUCLEOTIDE SEQUENCE [LARGE SCALE GENOMIC DNA]</scope>
    <source>
        <strain evidence="4">Red232</strain>
    </source>
</reference>
<evidence type="ECO:0000313" key="3">
    <source>
        <dbReference type="EMBL" id="BDG06499.1"/>
    </source>
</evidence>
<dbReference type="InterPro" id="IPR005031">
    <property type="entry name" value="COQ10_START"/>
</dbReference>
<evidence type="ECO:0000313" key="4">
    <source>
        <dbReference type="Proteomes" id="UP001162891"/>
    </source>
</evidence>
<dbReference type="InterPro" id="IPR023393">
    <property type="entry name" value="START-like_dom_sf"/>
</dbReference>
<dbReference type="Proteomes" id="UP001162891">
    <property type="component" value="Chromosome"/>
</dbReference>
<accession>A0ABM7X3Z5</accession>
<organism evidence="3 4">
    <name type="scientific">Anaeromyxobacter oryzae</name>
    <dbReference type="NCBI Taxonomy" id="2918170"/>
    <lineage>
        <taxon>Bacteria</taxon>
        <taxon>Pseudomonadati</taxon>
        <taxon>Myxococcota</taxon>
        <taxon>Myxococcia</taxon>
        <taxon>Myxococcales</taxon>
        <taxon>Cystobacterineae</taxon>
        <taxon>Anaeromyxobacteraceae</taxon>
        <taxon>Anaeromyxobacter</taxon>
    </lineage>
</organism>
<name>A0ABM7X3Z5_9BACT</name>
<dbReference type="Gene3D" id="3.30.530.20">
    <property type="match status" value="1"/>
</dbReference>
<sequence>MAAVTEEILIEVPVERFYDVIVDYARYPEFVPGIKACRPREERAGIREVEYELDLGIKRIRYLLRHEELRPSRVAWSLVSGELMKVSNGSWELAPEGSRTRARYSVEVHLSKPPLVPQSVIDRVSDELTRVQLPRTLHAFKRRAEEG</sequence>
<dbReference type="SUPFAM" id="SSF55961">
    <property type="entry name" value="Bet v1-like"/>
    <property type="match status" value="1"/>
</dbReference>
<dbReference type="RefSeq" id="WP_248356609.1">
    <property type="nucleotide sequence ID" value="NZ_AP025591.1"/>
</dbReference>
<gene>
    <name evidence="3" type="ORF">AMOR_54950</name>
</gene>
<dbReference type="EMBL" id="AP025591">
    <property type="protein sequence ID" value="BDG06499.1"/>
    <property type="molecule type" value="Genomic_DNA"/>
</dbReference>
<proteinExistence type="inferred from homology"/>
<evidence type="ECO:0000256" key="1">
    <source>
        <dbReference type="ARBA" id="ARBA00008918"/>
    </source>
</evidence>
<evidence type="ECO:0000259" key="2">
    <source>
        <dbReference type="Pfam" id="PF03364"/>
    </source>
</evidence>
<keyword evidence="4" id="KW-1185">Reference proteome</keyword>